<dbReference type="PANTHER" id="PTHR43777">
    <property type="entry name" value="MOLYBDENUM COFACTOR CYTIDYLYLTRANSFERASE"/>
    <property type="match status" value="1"/>
</dbReference>
<sequence>MPDPAPASGAERPARPVVGMLLAAGAGRRMGRPKALVSDPESGVPWLHQGVRTLLSGGCDEVVVVLGAEAHRALALLAELGPAPVTSVTAADWADGLSASLRTGLDAAERMRAAAALVTLVDLPGLTAASVARVLATAQRPATALAQATYDGRPGHPVLIGSDHVGALKATLHGDRGARPYLRTHAALAIDCTDLGGGDDVDTFHPASGNS</sequence>
<evidence type="ECO:0000259" key="1">
    <source>
        <dbReference type="Pfam" id="PF12804"/>
    </source>
</evidence>
<dbReference type="InterPro" id="IPR025877">
    <property type="entry name" value="MobA-like_NTP_Trfase"/>
</dbReference>
<evidence type="ECO:0000313" key="3">
    <source>
        <dbReference type="Proteomes" id="UP001500929"/>
    </source>
</evidence>
<feature type="domain" description="MobA-like NTP transferase" evidence="1">
    <location>
        <begin position="19"/>
        <end position="186"/>
    </location>
</feature>
<keyword evidence="2" id="KW-0808">Transferase</keyword>
<dbReference type="GO" id="GO:0016740">
    <property type="term" value="F:transferase activity"/>
    <property type="evidence" value="ECO:0007669"/>
    <property type="project" value="UniProtKB-KW"/>
</dbReference>
<dbReference type="RefSeq" id="WP_259481581.1">
    <property type="nucleotide sequence ID" value="NZ_BAAAQY010000015.1"/>
</dbReference>
<dbReference type="SUPFAM" id="SSF53448">
    <property type="entry name" value="Nucleotide-diphospho-sugar transferases"/>
    <property type="match status" value="1"/>
</dbReference>
<accession>A0ABP5R2I8</accession>
<evidence type="ECO:0000313" key="2">
    <source>
        <dbReference type="EMBL" id="GAA2249196.1"/>
    </source>
</evidence>
<keyword evidence="3" id="KW-1185">Reference proteome</keyword>
<dbReference type="InterPro" id="IPR029044">
    <property type="entry name" value="Nucleotide-diphossugar_trans"/>
</dbReference>
<dbReference type="CDD" id="cd04182">
    <property type="entry name" value="GT_2_like_f"/>
    <property type="match status" value="1"/>
</dbReference>
<protein>
    <submittedName>
        <fullName evidence="2">NTP transferase domain-containing protein</fullName>
    </submittedName>
</protein>
<gene>
    <name evidence="2" type="ORF">GCM10009851_38360</name>
</gene>
<reference evidence="3" key="1">
    <citation type="journal article" date="2019" name="Int. J. Syst. Evol. Microbiol.">
        <title>The Global Catalogue of Microorganisms (GCM) 10K type strain sequencing project: providing services to taxonomists for standard genome sequencing and annotation.</title>
        <authorList>
            <consortium name="The Broad Institute Genomics Platform"/>
            <consortium name="The Broad Institute Genome Sequencing Center for Infectious Disease"/>
            <person name="Wu L."/>
            <person name="Ma J."/>
        </authorList>
    </citation>
    <scope>NUCLEOTIDE SEQUENCE [LARGE SCALE GENOMIC DNA]</scope>
    <source>
        <strain evidence="3">JCM 16117</strain>
    </source>
</reference>
<dbReference type="EMBL" id="BAAAQY010000015">
    <property type="protein sequence ID" value="GAA2249196.1"/>
    <property type="molecule type" value="Genomic_DNA"/>
</dbReference>
<comment type="caution">
    <text evidence="2">The sequence shown here is derived from an EMBL/GenBank/DDBJ whole genome shotgun (WGS) entry which is preliminary data.</text>
</comment>
<organism evidence="2 3">
    <name type="scientific">Herbiconiux moechotypicola</name>
    <dbReference type="NCBI Taxonomy" id="637393"/>
    <lineage>
        <taxon>Bacteria</taxon>
        <taxon>Bacillati</taxon>
        <taxon>Actinomycetota</taxon>
        <taxon>Actinomycetes</taxon>
        <taxon>Micrococcales</taxon>
        <taxon>Microbacteriaceae</taxon>
        <taxon>Herbiconiux</taxon>
    </lineage>
</organism>
<proteinExistence type="predicted"/>
<dbReference type="Pfam" id="PF12804">
    <property type="entry name" value="NTP_transf_3"/>
    <property type="match status" value="1"/>
</dbReference>
<name>A0ABP5R2I8_9MICO</name>
<dbReference type="PANTHER" id="PTHR43777:SF1">
    <property type="entry name" value="MOLYBDENUM COFACTOR CYTIDYLYLTRANSFERASE"/>
    <property type="match status" value="1"/>
</dbReference>
<dbReference type="Gene3D" id="3.90.550.10">
    <property type="entry name" value="Spore Coat Polysaccharide Biosynthesis Protein SpsA, Chain A"/>
    <property type="match status" value="1"/>
</dbReference>
<dbReference type="Proteomes" id="UP001500929">
    <property type="component" value="Unassembled WGS sequence"/>
</dbReference>